<protein>
    <recommendedName>
        <fullName evidence="6">Angiotensin-converting enzyme</fullName>
        <ecNumber evidence="6">3.4.-.-</ecNumber>
    </recommendedName>
</protein>
<sequence length="565" mass="65507">MNAFISLFVLLSIGLAFSAAITCNETEGSITDENEAIDWLNNTYNPQAEIVFFNTVSASWDYQTNITQYNQEHMLEESANAGEFQKDARVCALVFDRSDFTFDTERRLDSLVYIGSSALNDDKLNEYNQIVADMEAIYSTGKVCDKPGDEDPDTCYSLDPDLYEVMATSQNYNELVWAWEGWRDVCGPPMKPMYPRYVELANEAALLNDQPDMGAYWRSWYEMDNFEEEVLRLWREVKPFYQQLHAYVRRKLSKVYGEDYVSLYGALPAHVLGNMWAQDWANIGDLVMPYPDSPTIDVTDSLIEQGYTVDDMFQLSEEFFVSLGLIPSPESFWEDSMFEKPDDREVTCHASAWDFFNRKDFRIKMCTKINHNDLIVIHHEMGHTQYFFQYAPHPVEYRDGANPGFHEAVGDTIALSVQTPEHLYKVGLLDEFVQDEETDLNFLMSMALQKIAFLPFSLLVDMWRWEVFAGNVTEYNYNERWWQLRTELQGVVSPVTRSDLVMDFDPGAKYHIPADVPYIRYFVSHILQFQFHKALCEVAGELEDKELHQCDIYESKEAGKKLGYV</sequence>
<evidence type="ECO:0000256" key="5">
    <source>
        <dbReference type="PROSITE-ProRule" id="PRU01355"/>
    </source>
</evidence>
<comment type="cofactor">
    <cofactor evidence="6">
        <name>Zn(2+)</name>
        <dbReference type="ChEBI" id="CHEBI:29105"/>
    </cofactor>
    <text evidence="6">Binds 1 zinc ion per subunit.</text>
</comment>
<comment type="similarity">
    <text evidence="1 5 6">Belongs to the peptidase M2 family.</text>
</comment>
<keyword evidence="6" id="KW-0479">Metal-binding</keyword>
<name>A0ABM0M9A2_SACKO</name>
<feature type="disulfide bond" evidence="5">
    <location>
        <begin position="348"/>
        <end position="366"/>
    </location>
</feature>
<dbReference type="CDD" id="cd06461">
    <property type="entry name" value="M2_ACE"/>
    <property type="match status" value="1"/>
</dbReference>
<keyword evidence="8" id="KW-1185">Reference proteome</keyword>
<keyword evidence="6" id="KW-0378">Hydrolase</keyword>
<reference evidence="9" key="1">
    <citation type="submission" date="2025-08" db="UniProtKB">
        <authorList>
            <consortium name="RefSeq"/>
        </authorList>
    </citation>
    <scope>IDENTIFICATION</scope>
    <source>
        <tissue evidence="9">Testes</tissue>
    </source>
</reference>
<dbReference type="SUPFAM" id="SSF55486">
    <property type="entry name" value="Metalloproteases ('zincins'), catalytic domain"/>
    <property type="match status" value="1"/>
</dbReference>
<keyword evidence="6" id="KW-0482">Metalloprotease</keyword>
<feature type="signal peptide" evidence="7">
    <location>
        <begin position="1"/>
        <end position="18"/>
    </location>
</feature>
<comment type="caution">
    <text evidence="5">Lacks conserved residue(s) required for the propagation of feature annotation.</text>
</comment>
<dbReference type="PANTHER" id="PTHR10514">
    <property type="entry name" value="ANGIOTENSIN-CONVERTING ENZYME"/>
    <property type="match status" value="1"/>
</dbReference>
<dbReference type="PRINTS" id="PR00791">
    <property type="entry name" value="PEPDIPTASEA"/>
</dbReference>
<dbReference type="EC" id="3.4.-.-" evidence="6"/>
<evidence type="ECO:0000313" key="8">
    <source>
        <dbReference type="Proteomes" id="UP000694865"/>
    </source>
</evidence>
<evidence type="ECO:0000256" key="6">
    <source>
        <dbReference type="RuleBase" id="RU361144"/>
    </source>
</evidence>
<feature type="chain" id="PRO_5047236685" description="Angiotensin-converting enzyme" evidence="7">
    <location>
        <begin position="19"/>
        <end position="565"/>
    </location>
</feature>
<evidence type="ECO:0000256" key="2">
    <source>
        <dbReference type="ARBA" id="ARBA00022729"/>
    </source>
</evidence>
<keyword evidence="2 7" id="KW-0732">Signal</keyword>
<proteinExistence type="inferred from homology"/>
<accession>A0ABM0M9A2</accession>
<dbReference type="PANTHER" id="PTHR10514:SF27">
    <property type="entry name" value="ANGIOTENSIN-CONVERTING ENZYME"/>
    <property type="match status" value="1"/>
</dbReference>
<evidence type="ECO:0000313" key="9">
    <source>
        <dbReference type="RefSeq" id="XP_006816593.1"/>
    </source>
</evidence>
<keyword evidence="3 5" id="KW-1015">Disulfide bond</keyword>
<dbReference type="Proteomes" id="UP000694865">
    <property type="component" value="Unplaced"/>
</dbReference>
<evidence type="ECO:0000256" key="3">
    <source>
        <dbReference type="ARBA" id="ARBA00023157"/>
    </source>
</evidence>
<dbReference type="Pfam" id="PF01401">
    <property type="entry name" value="Peptidase_M2"/>
    <property type="match status" value="1"/>
</dbReference>
<dbReference type="Gene3D" id="1.10.1370.30">
    <property type="match status" value="1"/>
</dbReference>
<keyword evidence="6" id="KW-0121">Carboxypeptidase</keyword>
<keyword evidence="4 6" id="KW-0325">Glycoprotein</keyword>
<organism evidence="8 9">
    <name type="scientific">Saccoglossus kowalevskii</name>
    <name type="common">Acorn worm</name>
    <dbReference type="NCBI Taxonomy" id="10224"/>
    <lineage>
        <taxon>Eukaryota</taxon>
        <taxon>Metazoa</taxon>
        <taxon>Hemichordata</taxon>
        <taxon>Enteropneusta</taxon>
        <taxon>Harrimaniidae</taxon>
        <taxon>Saccoglossus</taxon>
    </lineage>
</organism>
<dbReference type="RefSeq" id="XP_006816593.1">
    <property type="nucleotide sequence ID" value="XM_006816530.1"/>
</dbReference>
<keyword evidence="6" id="KW-0645">Protease</keyword>
<gene>
    <name evidence="9" type="primary">LOC100371822</name>
</gene>
<dbReference type="GeneID" id="100371822"/>
<dbReference type="PROSITE" id="PS52011">
    <property type="entry name" value="PEPTIDASE_M2"/>
    <property type="match status" value="1"/>
</dbReference>
<keyword evidence="6" id="KW-0862">Zinc</keyword>
<evidence type="ECO:0000256" key="4">
    <source>
        <dbReference type="ARBA" id="ARBA00023180"/>
    </source>
</evidence>
<dbReference type="InterPro" id="IPR001548">
    <property type="entry name" value="Peptidase_M2"/>
</dbReference>
<evidence type="ECO:0000256" key="7">
    <source>
        <dbReference type="SAM" id="SignalP"/>
    </source>
</evidence>
<evidence type="ECO:0000256" key="1">
    <source>
        <dbReference type="ARBA" id="ARBA00008139"/>
    </source>
</evidence>